<organism evidence="1 2">
    <name type="scientific">Shimia sagamensis</name>
    <dbReference type="NCBI Taxonomy" id="1566352"/>
    <lineage>
        <taxon>Bacteria</taxon>
        <taxon>Pseudomonadati</taxon>
        <taxon>Pseudomonadota</taxon>
        <taxon>Alphaproteobacteria</taxon>
        <taxon>Rhodobacterales</taxon>
        <taxon>Roseobacteraceae</taxon>
    </lineage>
</organism>
<dbReference type="RefSeq" id="WP_283428106.1">
    <property type="nucleotide sequence ID" value="NZ_FXTY01000023.1"/>
</dbReference>
<dbReference type="InterPro" id="IPR016913">
    <property type="entry name" value="UCP029215"/>
</dbReference>
<evidence type="ECO:0008006" key="3">
    <source>
        <dbReference type="Google" id="ProtNLM"/>
    </source>
</evidence>
<keyword evidence="2" id="KW-1185">Reference proteome</keyword>
<evidence type="ECO:0000313" key="2">
    <source>
        <dbReference type="Proteomes" id="UP001157961"/>
    </source>
</evidence>
<gene>
    <name evidence="1" type="ORF">SAMN06265373_1234</name>
</gene>
<reference evidence="1 2" key="1">
    <citation type="submission" date="2017-05" db="EMBL/GenBank/DDBJ databases">
        <authorList>
            <person name="Varghese N."/>
            <person name="Submissions S."/>
        </authorList>
    </citation>
    <scope>NUCLEOTIDE SEQUENCE [LARGE SCALE GENOMIC DNA]</scope>
    <source>
        <strain evidence="1 2">DSM 29734</strain>
    </source>
</reference>
<dbReference type="Proteomes" id="UP001157961">
    <property type="component" value="Unassembled WGS sequence"/>
</dbReference>
<sequence>MKFTDTATLAGTRKTAEGYFVAEAFAVRSGIQLYTGAEVGLADREIVRVWRPEDEVRAPDSLRTFSHAPVTLGHPESVTADNWKDLAKGEVSTEATWDGNKIKLPLIVKDAEAIKAVESGTRELSAGYTCRLELADGVTPDGEAYDAIQRDIRINHLAIVPKGRAGSECRIGDGADTWGASPLTDAERKEAPMSLRKILVDGLQVETTDAGAQAIEKLSGQLATNSKALDDAKAVHAAELADKDKEIAGKDAEIEKLKGEQLSDADLDTRVEVRAALVDAARKIDPDVKTEGVSDAEIRKAVVTTKLGDAAVADKSEAYIEARFDALADVSGVSDDPLNTIIKPCDGDNADAWGKAVFDSAGVDMKKEA</sequence>
<accession>A0ABY1PPB0</accession>
<proteinExistence type="predicted"/>
<dbReference type="EMBL" id="FXTY01000023">
    <property type="protein sequence ID" value="SMP36962.1"/>
    <property type="molecule type" value="Genomic_DNA"/>
</dbReference>
<dbReference type="Pfam" id="PF09979">
    <property type="entry name" value="DUF2213"/>
    <property type="match status" value="1"/>
</dbReference>
<dbReference type="PIRSF" id="PIRSF029215">
    <property type="entry name" value="UCP029215"/>
    <property type="match status" value="1"/>
</dbReference>
<comment type="caution">
    <text evidence="1">The sequence shown here is derived from an EMBL/GenBank/DDBJ whole genome shotgun (WGS) entry which is preliminary data.</text>
</comment>
<name>A0ABY1PPB0_9RHOB</name>
<evidence type="ECO:0000313" key="1">
    <source>
        <dbReference type="EMBL" id="SMP36962.1"/>
    </source>
</evidence>
<protein>
    <recommendedName>
        <fullName evidence="3">DUF2213 domain-containing protein</fullName>
    </recommendedName>
</protein>